<dbReference type="InterPro" id="IPR016181">
    <property type="entry name" value="Acyl_CoA_acyltransferase"/>
</dbReference>
<dbReference type="CDD" id="cd04301">
    <property type="entry name" value="NAT_SF"/>
    <property type="match status" value="1"/>
</dbReference>
<sequence length="195" mass="21519">MALRIVFIPPPGPSVEGYNRTLRAAAQPPSVPISTPFRQSMSIREAVFVDEQKIPLELEFDDHDPLSFHFLALLPGDRGEEEVPVGTVRILPVHVGNAPAIDGGRACIKIGRLAVLKGYRGLGVSRKLVEEAMRWAAENPGALGENWEGWVLVHAQTEVEGLYVRMGFVRDEGAEPWVEDGILHVALWRKLDVAE</sequence>
<evidence type="ECO:0000259" key="1">
    <source>
        <dbReference type="PROSITE" id="PS51186"/>
    </source>
</evidence>
<dbReference type="AlphaFoldDB" id="A0AAJ0BG53"/>
<organism evidence="2 3">
    <name type="scientific">Echria macrotheca</name>
    <dbReference type="NCBI Taxonomy" id="438768"/>
    <lineage>
        <taxon>Eukaryota</taxon>
        <taxon>Fungi</taxon>
        <taxon>Dikarya</taxon>
        <taxon>Ascomycota</taxon>
        <taxon>Pezizomycotina</taxon>
        <taxon>Sordariomycetes</taxon>
        <taxon>Sordariomycetidae</taxon>
        <taxon>Sordariales</taxon>
        <taxon>Schizotheciaceae</taxon>
        <taxon>Echria</taxon>
    </lineage>
</organism>
<gene>
    <name evidence="2" type="ORF">QBC47DRAFT_413140</name>
</gene>
<dbReference type="EMBL" id="MU839832">
    <property type="protein sequence ID" value="KAK1756619.1"/>
    <property type="molecule type" value="Genomic_DNA"/>
</dbReference>
<dbReference type="Proteomes" id="UP001239445">
    <property type="component" value="Unassembled WGS sequence"/>
</dbReference>
<feature type="domain" description="N-acetyltransferase" evidence="1">
    <location>
        <begin position="20"/>
        <end position="192"/>
    </location>
</feature>
<evidence type="ECO:0000313" key="2">
    <source>
        <dbReference type="EMBL" id="KAK1756619.1"/>
    </source>
</evidence>
<dbReference type="InterPro" id="IPR000182">
    <property type="entry name" value="GNAT_dom"/>
</dbReference>
<protein>
    <submittedName>
        <fullName evidence="2">Acyl-CoA N-acyltransferase</fullName>
    </submittedName>
</protein>
<accession>A0AAJ0BG53</accession>
<dbReference type="SUPFAM" id="SSF55729">
    <property type="entry name" value="Acyl-CoA N-acyltransferases (Nat)"/>
    <property type="match status" value="1"/>
</dbReference>
<reference evidence="2" key="1">
    <citation type="submission" date="2023-06" db="EMBL/GenBank/DDBJ databases">
        <title>Genome-scale phylogeny and comparative genomics of the fungal order Sordariales.</title>
        <authorList>
            <consortium name="Lawrence Berkeley National Laboratory"/>
            <person name="Hensen N."/>
            <person name="Bonometti L."/>
            <person name="Westerberg I."/>
            <person name="Brannstrom I.O."/>
            <person name="Guillou S."/>
            <person name="Cros-Aarteil S."/>
            <person name="Calhoun S."/>
            <person name="Haridas S."/>
            <person name="Kuo A."/>
            <person name="Mondo S."/>
            <person name="Pangilinan J."/>
            <person name="Riley R."/>
            <person name="Labutti K."/>
            <person name="Andreopoulos B."/>
            <person name="Lipzen A."/>
            <person name="Chen C."/>
            <person name="Yanf M."/>
            <person name="Daum C."/>
            <person name="Ng V."/>
            <person name="Clum A."/>
            <person name="Steindorff A."/>
            <person name="Ohm R."/>
            <person name="Martin F."/>
            <person name="Silar P."/>
            <person name="Natvig D."/>
            <person name="Lalanne C."/>
            <person name="Gautier V."/>
            <person name="Ament-Velasquez S.L."/>
            <person name="Kruys A."/>
            <person name="Hutchinson M.I."/>
            <person name="Powell A.J."/>
            <person name="Barry K."/>
            <person name="Miller A.N."/>
            <person name="Grigoriev I.V."/>
            <person name="Debuchy R."/>
            <person name="Gladieux P."/>
            <person name="Thoren M.H."/>
            <person name="Johannesson H."/>
        </authorList>
    </citation>
    <scope>NUCLEOTIDE SEQUENCE</scope>
    <source>
        <strain evidence="2">PSN4</strain>
    </source>
</reference>
<proteinExistence type="predicted"/>
<dbReference type="Pfam" id="PF00583">
    <property type="entry name" value="Acetyltransf_1"/>
    <property type="match status" value="1"/>
</dbReference>
<name>A0AAJ0BG53_9PEZI</name>
<comment type="caution">
    <text evidence="2">The sequence shown here is derived from an EMBL/GenBank/DDBJ whole genome shotgun (WGS) entry which is preliminary data.</text>
</comment>
<dbReference type="GO" id="GO:0016747">
    <property type="term" value="F:acyltransferase activity, transferring groups other than amino-acyl groups"/>
    <property type="evidence" value="ECO:0007669"/>
    <property type="project" value="InterPro"/>
</dbReference>
<keyword evidence="3" id="KW-1185">Reference proteome</keyword>
<evidence type="ECO:0000313" key="3">
    <source>
        <dbReference type="Proteomes" id="UP001239445"/>
    </source>
</evidence>
<dbReference type="PROSITE" id="PS51186">
    <property type="entry name" value="GNAT"/>
    <property type="match status" value="1"/>
</dbReference>
<dbReference type="Gene3D" id="3.40.630.30">
    <property type="match status" value="1"/>
</dbReference>